<evidence type="ECO:0000256" key="1">
    <source>
        <dbReference type="ARBA" id="ARBA00004141"/>
    </source>
</evidence>
<feature type="domain" description="Rhodopsin" evidence="8">
    <location>
        <begin position="45"/>
        <end position="283"/>
    </location>
</feature>
<dbReference type="PANTHER" id="PTHR33048:SF47">
    <property type="entry name" value="INTEGRAL MEMBRANE PROTEIN-RELATED"/>
    <property type="match status" value="1"/>
</dbReference>
<feature type="transmembrane region" description="Helical" evidence="7">
    <location>
        <begin position="61"/>
        <end position="82"/>
    </location>
</feature>
<keyword evidence="4 7" id="KW-0472">Membrane</keyword>
<evidence type="ECO:0000313" key="9">
    <source>
        <dbReference type="EMBL" id="KAJ3578641.1"/>
    </source>
</evidence>
<dbReference type="EMBL" id="JANPWZ010000187">
    <property type="protein sequence ID" value="KAJ3578641.1"/>
    <property type="molecule type" value="Genomic_DNA"/>
</dbReference>
<evidence type="ECO:0000259" key="8">
    <source>
        <dbReference type="Pfam" id="PF20684"/>
    </source>
</evidence>
<dbReference type="InterPro" id="IPR049326">
    <property type="entry name" value="Rhodopsin_dom_fungi"/>
</dbReference>
<dbReference type="GO" id="GO:0016020">
    <property type="term" value="C:membrane"/>
    <property type="evidence" value="ECO:0007669"/>
    <property type="project" value="UniProtKB-SubCell"/>
</dbReference>
<feature type="transmembrane region" description="Helical" evidence="7">
    <location>
        <begin position="222"/>
        <end position="242"/>
    </location>
</feature>
<feature type="transmembrane region" description="Helical" evidence="7">
    <location>
        <begin position="254"/>
        <end position="276"/>
    </location>
</feature>
<comment type="subcellular location">
    <subcellularLocation>
        <location evidence="1">Membrane</location>
        <topology evidence="1">Multi-pass membrane protein</topology>
    </subcellularLocation>
</comment>
<keyword evidence="2 7" id="KW-0812">Transmembrane</keyword>
<feature type="transmembrane region" description="Helical" evidence="7">
    <location>
        <begin position="141"/>
        <end position="166"/>
    </location>
</feature>
<evidence type="ECO:0000256" key="6">
    <source>
        <dbReference type="SAM" id="MobiDB-lite"/>
    </source>
</evidence>
<evidence type="ECO:0000256" key="7">
    <source>
        <dbReference type="SAM" id="Phobius"/>
    </source>
</evidence>
<name>A0A9W8NK46_9PEZI</name>
<dbReference type="PANTHER" id="PTHR33048">
    <property type="entry name" value="PTH11-LIKE INTEGRAL MEMBRANE PROTEIN (AFU_ORTHOLOGUE AFUA_5G11245)"/>
    <property type="match status" value="1"/>
</dbReference>
<dbReference type="Pfam" id="PF20684">
    <property type="entry name" value="Fung_rhodopsin"/>
    <property type="match status" value="1"/>
</dbReference>
<feature type="transmembrane region" description="Helical" evidence="7">
    <location>
        <begin position="28"/>
        <end position="49"/>
    </location>
</feature>
<feature type="transmembrane region" description="Helical" evidence="7">
    <location>
        <begin position="186"/>
        <end position="206"/>
    </location>
</feature>
<proteinExistence type="inferred from homology"/>
<gene>
    <name evidence="9" type="ORF">NPX13_g1920</name>
</gene>
<keyword evidence="10" id="KW-1185">Reference proteome</keyword>
<sequence length="398" mass="44121">MDPNRPGLEPPDGVIPDFDNPPNDNGQANAGIVICLLIVFISVSLRAYSKLFCVKQVHFEDYLALVALGPYIGFVWGVYSLMNLTGYFVHQWNVHIKVLPDALYVIYISTALFEATMGTLKTAILREWIRLFVPRGTKNRFYWACMILICLNILYYTASILASALSCSPHEKIWNKSLPGKCVDNKVIFVSSASINVVSDLAILILPQKIIWNLHTTKQKKIAVSSVFAIGVIACLVAAVRLGEAVVFLLSEDVIYHISSVSLWCLAELSVAFLVFSLPAIPKAFAGNTWIKRVLVSLSLWTRSPTTMSRMNDSSSFSRKTGDNAIKLQSIPKSQGIMSESREELHPSSQLESGILRTTRIDVRAGSVEDHQGDENFNQPHAWISNRDSPSPKVTGGY</sequence>
<dbReference type="Proteomes" id="UP001148614">
    <property type="component" value="Unassembled WGS sequence"/>
</dbReference>
<dbReference type="VEuPathDB" id="FungiDB:F4678DRAFT_438740"/>
<evidence type="ECO:0000313" key="10">
    <source>
        <dbReference type="Proteomes" id="UP001148614"/>
    </source>
</evidence>
<feature type="transmembrane region" description="Helical" evidence="7">
    <location>
        <begin position="102"/>
        <end position="120"/>
    </location>
</feature>
<evidence type="ECO:0000256" key="2">
    <source>
        <dbReference type="ARBA" id="ARBA00022692"/>
    </source>
</evidence>
<protein>
    <recommendedName>
        <fullName evidence="8">Rhodopsin domain-containing protein</fullName>
    </recommendedName>
</protein>
<comment type="caution">
    <text evidence="9">The sequence shown here is derived from an EMBL/GenBank/DDBJ whole genome shotgun (WGS) entry which is preliminary data.</text>
</comment>
<feature type="region of interest" description="Disordered" evidence="6">
    <location>
        <begin position="364"/>
        <end position="398"/>
    </location>
</feature>
<evidence type="ECO:0000256" key="5">
    <source>
        <dbReference type="ARBA" id="ARBA00038359"/>
    </source>
</evidence>
<dbReference type="InterPro" id="IPR052337">
    <property type="entry name" value="SAT4-like"/>
</dbReference>
<organism evidence="9 10">
    <name type="scientific">Xylaria arbuscula</name>
    <dbReference type="NCBI Taxonomy" id="114810"/>
    <lineage>
        <taxon>Eukaryota</taxon>
        <taxon>Fungi</taxon>
        <taxon>Dikarya</taxon>
        <taxon>Ascomycota</taxon>
        <taxon>Pezizomycotina</taxon>
        <taxon>Sordariomycetes</taxon>
        <taxon>Xylariomycetidae</taxon>
        <taxon>Xylariales</taxon>
        <taxon>Xylariaceae</taxon>
        <taxon>Xylaria</taxon>
    </lineage>
</organism>
<evidence type="ECO:0000256" key="4">
    <source>
        <dbReference type="ARBA" id="ARBA00023136"/>
    </source>
</evidence>
<reference evidence="9" key="1">
    <citation type="submission" date="2022-07" db="EMBL/GenBank/DDBJ databases">
        <title>Genome Sequence of Xylaria arbuscula.</title>
        <authorList>
            <person name="Buettner E."/>
        </authorList>
    </citation>
    <scope>NUCLEOTIDE SEQUENCE</scope>
    <source>
        <strain evidence="9">VT107</strain>
    </source>
</reference>
<feature type="compositionally biased region" description="Basic and acidic residues" evidence="6">
    <location>
        <begin position="364"/>
        <end position="374"/>
    </location>
</feature>
<dbReference type="AlphaFoldDB" id="A0A9W8NK46"/>
<keyword evidence="3 7" id="KW-1133">Transmembrane helix</keyword>
<evidence type="ECO:0000256" key="3">
    <source>
        <dbReference type="ARBA" id="ARBA00022989"/>
    </source>
</evidence>
<feature type="region of interest" description="Disordered" evidence="6">
    <location>
        <begin position="1"/>
        <end position="20"/>
    </location>
</feature>
<accession>A0A9W8NK46</accession>
<comment type="similarity">
    <text evidence="5">Belongs to the SAT4 family.</text>
</comment>